<evidence type="ECO:0000256" key="3">
    <source>
        <dbReference type="ARBA" id="ARBA00022490"/>
    </source>
</evidence>
<dbReference type="GO" id="GO:0048029">
    <property type="term" value="F:monosaccharide binding"/>
    <property type="evidence" value="ECO:0007669"/>
    <property type="project" value="InterPro"/>
</dbReference>
<dbReference type="EMBL" id="CZBE01000011">
    <property type="protein sequence ID" value="CUP76541.1"/>
    <property type="molecule type" value="Genomic_DNA"/>
</dbReference>
<dbReference type="EC" id="5.4.99.62" evidence="2"/>
<dbReference type="Gene3D" id="3.40.1650.10">
    <property type="entry name" value="RbsD-like domain"/>
    <property type="match status" value="1"/>
</dbReference>
<keyword evidence="3" id="KW-0963">Cytoplasm</keyword>
<dbReference type="PANTHER" id="PTHR37831">
    <property type="entry name" value="D-RIBOSE PYRANASE"/>
    <property type="match status" value="1"/>
</dbReference>
<dbReference type="GO" id="GO:0062193">
    <property type="term" value="F:D-ribose pyranase activity"/>
    <property type="evidence" value="ECO:0007669"/>
    <property type="project" value="UniProtKB-EC"/>
</dbReference>
<accession>A0A174QX80</accession>
<dbReference type="GO" id="GO:0016872">
    <property type="term" value="F:intramolecular lyase activity"/>
    <property type="evidence" value="ECO:0007669"/>
    <property type="project" value="InterPro"/>
</dbReference>
<dbReference type="GO" id="GO:0019303">
    <property type="term" value="P:D-ribose catabolic process"/>
    <property type="evidence" value="ECO:0007669"/>
    <property type="project" value="TreeGrafter"/>
</dbReference>
<dbReference type="OrthoDB" id="9805009at2"/>
<evidence type="ECO:0000256" key="1">
    <source>
        <dbReference type="ARBA" id="ARBA00000223"/>
    </source>
</evidence>
<evidence type="ECO:0000313" key="6">
    <source>
        <dbReference type="EMBL" id="CUP76541.1"/>
    </source>
</evidence>
<name>A0A174QX80_9FIRM</name>
<evidence type="ECO:0000313" key="7">
    <source>
        <dbReference type="Proteomes" id="UP000095765"/>
    </source>
</evidence>
<protein>
    <recommendedName>
        <fullName evidence="2">D-ribose pyranase</fullName>
        <ecNumber evidence="2">5.4.99.62</ecNumber>
    </recommendedName>
</protein>
<dbReference type="Proteomes" id="UP000095765">
    <property type="component" value="Unassembled WGS sequence"/>
</dbReference>
<dbReference type="RefSeq" id="WP_055245139.1">
    <property type="nucleotide sequence ID" value="NZ_CABIWA010000013.1"/>
</dbReference>
<evidence type="ECO:0000256" key="2">
    <source>
        <dbReference type="ARBA" id="ARBA00012862"/>
    </source>
</evidence>
<organism evidence="6 7">
    <name type="scientific">Anaerotruncus colihominis</name>
    <dbReference type="NCBI Taxonomy" id="169435"/>
    <lineage>
        <taxon>Bacteria</taxon>
        <taxon>Bacillati</taxon>
        <taxon>Bacillota</taxon>
        <taxon>Clostridia</taxon>
        <taxon>Eubacteriales</taxon>
        <taxon>Oscillospiraceae</taxon>
        <taxon>Anaerotruncus</taxon>
    </lineage>
</organism>
<dbReference type="InterPro" id="IPR023750">
    <property type="entry name" value="RbsD-like_sf"/>
</dbReference>
<keyword evidence="4 6" id="KW-0413">Isomerase</keyword>
<dbReference type="Pfam" id="PF05025">
    <property type="entry name" value="RbsD_FucU"/>
    <property type="match status" value="1"/>
</dbReference>
<dbReference type="PANTHER" id="PTHR37831:SF1">
    <property type="entry name" value="D-RIBOSE PYRANASE"/>
    <property type="match status" value="1"/>
</dbReference>
<comment type="catalytic activity">
    <reaction evidence="1">
        <text>beta-D-ribopyranose = beta-D-ribofuranose</text>
        <dbReference type="Rhea" id="RHEA:25432"/>
        <dbReference type="ChEBI" id="CHEBI:27476"/>
        <dbReference type="ChEBI" id="CHEBI:47002"/>
        <dbReference type="EC" id="5.4.99.62"/>
    </reaction>
</comment>
<dbReference type="SUPFAM" id="SSF102546">
    <property type="entry name" value="RbsD-like"/>
    <property type="match status" value="1"/>
</dbReference>
<gene>
    <name evidence="6" type="primary">rbsD_1</name>
    <name evidence="6" type="ORF">ERS852551_01881</name>
</gene>
<dbReference type="GO" id="GO:0005829">
    <property type="term" value="C:cytosol"/>
    <property type="evidence" value="ECO:0007669"/>
    <property type="project" value="TreeGrafter"/>
</dbReference>
<dbReference type="InterPro" id="IPR007721">
    <property type="entry name" value="RbsD_FucU"/>
</dbReference>
<proteinExistence type="predicted"/>
<evidence type="ECO:0000256" key="5">
    <source>
        <dbReference type="ARBA" id="ARBA00023277"/>
    </source>
</evidence>
<sequence>MKKRILNKELAEVVAQIRHGEMLFIADAGSGTSAKALHPLDSSVQYIDLEAVTGSPSMQDIVDVLVDVGDFEGAIVTEDMLELNQRDYQFLVEKLGEKNIHVMHYIPEYYEMRDRCKAVVQTGDYGVHAQCILIAGYPSADIPMDWLKYGITRKGLEEAAKRKA</sequence>
<evidence type="ECO:0000256" key="4">
    <source>
        <dbReference type="ARBA" id="ARBA00023235"/>
    </source>
</evidence>
<dbReference type="InterPro" id="IPR023064">
    <property type="entry name" value="D-ribose_pyranase"/>
</dbReference>
<dbReference type="AlphaFoldDB" id="A0A174QX80"/>
<keyword evidence="5" id="KW-0119">Carbohydrate metabolism</keyword>
<reference evidence="6 7" key="1">
    <citation type="submission" date="2015-09" db="EMBL/GenBank/DDBJ databases">
        <authorList>
            <consortium name="Pathogen Informatics"/>
        </authorList>
    </citation>
    <scope>NUCLEOTIDE SEQUENCE [LARGE SCALE GENOMIC DNA]</scope>
    <source>
        <strain evidence="6 7">2789STDY5834939</strain>
    </source>
</reference>